<dbReference type="OrthoDB" id="433405at2"/>
<dbReference type="Gene3D" id="2.160.20.10">
    <property type="entry name" value="Single-stranded right-handed beta-helix, Pectin lyase-like"/>
    <property type="match status" value="1"/>
</dbReference>
<dbReference type="NCBIfam" id="TIGR01901">
    <property type="entry name" value="adhes_NPXG"/>
    <property type="match status" value="1"/>
</dbReference>
<dbReference type="EMBL" id="MJGC01000042">
    <property type="protein sequence ID" value="OEJ75975.1"/>
    <property type="molecule type" value="Genomic_DNA"/>
</dbReference>
<dbReference type="InterPro" id="IPR024983">
    <property type="entry name" value="CHAT_dom"/>
</dbReference>
<dbReference type="InterPro" id="IPR011050">
    <property type="entry name" value="Pectin_lyase_fold/virulence"/>
</dbReference>
<name>A0A1E5QMS2_9CYAN</name>
<feature type="domain" description="Filamentous haemagglutinin FhaB/tRNA nuclease CdiA-like TPS" evidence="1">
    <location>
        <begin position="34"/>
        <end position="144"/>
    </location>
</feature>
<dbReference type="SMART" id="SM00912">
    <property type="entry name" value="Haemagg_act"/>
    <property type="match status" value="1"/>
</dbReference>
<evidence type="ECO:0000259" key="1">
    <source>
        <dbReference type="SMART" id="SM00912"/>
    </source>
</evidence>
<proteinExistence type="predicted"/>
<dbReference type="InterPro" id="IPR008638">
    <property type="entry name" value="FhaB/CdiA-like_TPS"/>
</dbReference>
<sequence>MELAWMYRYSIATLIGVSQTVAVSAQPILPALDGMQTQVIPNGNQIDISGGQLSRDGANLFHSFQQFNLLEGQTANFLSQPQIQNILGRINGGEPSLINGLIQVTGGLSNLYLMNPAGIVFGHSAQLNVPGSFLATTANGIGFGSQGWFNAIGPVDSQNLVGTPNQFAFSSLSPGAIANTGHLQVPDGQNLTLLGGTTLTLGTVEAPGGQITIAAIPGERLVRISQTGHLLNLEITPQPGTPLTSASLPELLTRSDIRHATGLSLNESGQLVLNGSSIPLSPATQITSGTVSASSTTQGGSVNLLGNYIGLFNATVSADGTTGGGTLRIGGEFQGREGLPTAQQTWVSRDSILSANTVSGSGGRAIVWSDRHTHFLGSLQAIGETGGFGEISGKESLVFRGQVDVTGTAGSMGTILFDPKNIIIANPSADTEAGSLIFSDFPNSDVTLSADGVASLTGNVILEAHNDITVGDRILSNSLDRLELNAGRSIILNADIDLAGNNGELTLVANSPQANPRIRDAGPANITQAPGTILQSGNGDMTILMGDLGEVGTVRLAEIITSGGNITVETPGSIELTGSLVTAAETTQAGDIQLRSFLGKITTTPGSLIIASDSEQGRGGNISIEAFGDILIGQVVSQGEDASGNISILSLQGQIDTTASVENLCSDCANLDAYSLSGQGGKITLDALGDITTGQIVSQGRTGSGDIEILSATGNITTTAIADSLPDSSNLHSVSDSGPGGSVRLEANQGRVTTGDIISESALGAGGDIQIQSEQNISVGNLVSTGWDVSGDITLFSLSGTIESGNAVSLSPEGRGGRIDLDASSGVQVGEILSQGKLSGGEVRVFSERGQILLNGQISSLSEGGTGGNILVDSFDGNIVTVGNISSQGLSQGGDITFRTDTGGIDTRNSILNSFSEQGTAGNVTLQAFGDILTQEVSSEGLTQGGNITLVSENGRIDTSLGILESFSDAGRGGNVTLQAQGDILTQIISSQGLTQGGNITLVSEKGSINTSLGSLDSFSDEGTAGNVILQAFRDIATADINTYAGKASVQGEIQGGNIAIATTQGRIDTSAGELGAFAWEGNAGNVTLEAFGDIFTGVIGAYTLGQGTFQGGNIQIISHTGTIATNRGNLQAEASIPAKADVASEAIASIFGTQKANLDTYSLAGRGGNVLLQAPNGIITSHISSFGAIDAGSVTLFSSQGNIQTGVLFSFAEAGKGGAIAVNAPQGNLNIHHIATYVSANSLLGEGGNITLNGLGNLTLNNIASFGNLDSGDVTIRAGNLTTGTIQTLAPTGVSGNISLNTLPTLRGDIRTANITSAGGTGAGNIRIIAPDGSIITGDITSDGGTGRGGDISLDAKNDIIAGTITSTGQLGGGTVSLNSEMGSISTGEIAMGNLAIGSRVGMDAIAQIEEARTAQFTAHFGPDLLSSSLTTASPREALGAIAQSTGIQSAVIYVTLTDDQIELVMFTPTGEPLRKVVPQVSRQQVLETARKFYIEITDPRRRFFTAYLPLSQQLYQWLIAPLQVELQAAGIDTLLFSMDSGLRSLPIAALHDGNQFLIEQYSLSMIPSLSLMDTRYQPLNNAQVLAMGASEFNSLPPLLSVPLEISTITGEVWQGKAFLNSEFTQENLIKQRQTHPYSIIHLATHADFKPGALNQSYIQLWGDGKITLDRLRQLGFQNPPVELLVLSACRTAFGDEQAELGFAGLAIQAGAKSALASLWYVSDEGTLALMTEFYNQLKQSKIKAEGLRQAQLSLLQEDTRIQNGQLRRSGTRGDLPLPPELAELDNQNLNHPYYWAGFTLIGSPW</sequence>
<dbReference type="RefSeq" id="WP_069966416.1">
    <property type="nucleotide sequence ID" value="NZ_CM124774.1"/>
</dbReference>
<dbReference type="Pfam" id="PF12770">
    <property type="entry name" value="CHAT"/>
    <property type="match status" value="1"/>
</dbReference>
<evidence type="ECO:0000313" key="2">
    <source>
        <dbReference type="EMBL" id="OEJ75975.1"/>
    </source>
</evidence>
<organism evidence="2">
    <name type="scientific">Desertifilum tharense IPPAS B-1220</name>
    <dbReference type="NCBI Taxonomy" id="1781255"/>
    <lineage>
        <taxon>Bacteria</taxon>
        <taxon>Bacillati</taxon>
        <taxon>Cyanobacteriota</taxon>
        <taxon>Cyanophyceae</taxon>
        <taxon>Desertifilales</taxon>
        <taxon>Desertifilaceae</taxon>
        <taxon>Desertifilum</taxon>
    </lineage>
</organism>
<comment type="caution">
    <text evidence="2">The sequence shown here is derived from an EMBL/GenBank/DDBJ whole genome shotgun (WGS) entry which is preliminary data.</text>
</comment>
<gene>
    <name evidence="2" type="ORF">BH720_06770</name>
</gene>
<dbReference type="InterPro" id="IPR012334">
    <property type="entry name" value="Pectin_lyas_fold"/>
</dbReference>
<dbReference type="SUPFAM" id="SSF51126">
    <property type="entry name" value="Pectin lyase-like"/>
    <property type="match status" value="1"/>
</dbReference>
<accession>A0A1E5QMS2</accession>
<dbReference type="Pfam" id="PF05860">
    <property type="entry name" value="TPS"/>
    <property type="match status" value="1"/>
</dbReference>
<reference evidence="2" key="1">
    <citation type="submission" date="2016-09" db="EMBL/GenBank/DDBJ databases">
        <title>Draft genome of thermotolerant cyanobacterium Desertifilum sp. strain IPPAS B-1220.</title>
        <authorList>
            <person name="Sinetova M.A."/>
            <person name="Bolakhan K."/>
            <person name="Zayadan B.K."/>
            <person name="Mironov K.S."/>
            <person name="Ustinova V."/>
            <person name="Kupriyanova E.V."/>
            <person name="Sidorov R.A."/>
            <person name="Skrypnik A.N."/>
            <person name="Gogoleva N.E."/>
            <person name="Gogolev Y.V."/>
            <person name="Los D.A."/>
        </authorList>
    </citation>
    <scope>NUCLEOTIDE SEQUENCE [LARGE SCALE GENOMIC DNA]</scope>
    <source>
        <strain evidence="2">IPPAS B-1220</strain>
    </source>
</reference>
<protein>
    <recommendedName>
        <fullName evidence="1">Filamentous haemagglutinin FhaB/tRNA nuclease CdiA-like TPS domain-containing protein</fullName>
    </recommendedName>
</protein>
<dbReference type="STRING" id="1781255.BH720_06770"/>